<name>A0A8D9ET23_9HEMI</name>
<dbReference type="EMBL" id="HBUF01033387">
    <property type="protein sequence ID" value="CAG6615626.1"/>
    <property type="molecule type" value="Transcribed_RNA"/>
</dbReference>
<feature type="transmembrane region" description="Helical" evidence="4">
    <location>
        <begin position="164"/>
        <end position="192"/>
    </location>
</feature>
<organism evidence="5">
    <name type="scientific">Cacopsylla melanoneura</name>
    <dbReference type="NCBI Taxonomy" id="428564"/>
    <lineage>
        <taxon>Eukaryota</taxon>
        <taxon>Metazoa</taxon>
        <taxon>Ecdysozoa</taxon>
        <taxon>Arthropoda</taxon>
        <taxon>Hexapoda</taxon>
        <taxon>Insecta</taxon>
        <taxon>Pterygota</taxon>
        <taxon>Neoptera</taxon>
        <taxon>Paraneoptera</taxon>
        <taxon>Hemiptera</taxon>
        <taxon>Sternorrhyncha</taxon>
        <taxon>Psylloidea</taxon>
        <taxon>Psyllidae</taxon>
        <taxon>Psyllinae</taxon>
        <taxon>Cacopsylla</taxon>
    </lineage>
</organism>
<keyword evidence="1 4" id="KW-0812">Transmembrane</keyword>
<dbReference type="EMBL" id="HBUF01566914">
    <property type="protein sequence ID" value="CAG6764878.1"/>
    <property type="molecule type" value="Transcribed_RNA"/>
</dbReference>
<dbReference type="EMBL" id="HBUF01179826">
    <property type="protein sequence ID" value="CAG6655018.1"/>
    <property type="molecule type" value="Transcribed_RNA"/>
</dbReference>
<evidence type="ECO:0000256" key="2">
    <source>
        <dbReference type="ARBA" id="ARBA00022989"/>
    </source>
</evidence>
<evidence type="ECO:0000256" key="4">
    <source>
        <dbReference type="RuleBase" id="RU367022"/>
    </source>
</evidence>
<sequence length="207" mass="23516">MDHSMHNHHDMHNHDHQQEVVIPSLDSSIPLSSSVGHDHSTMDHEGHGGMMSMAFHWGCNEVILFNQWKISTPSGLIASMFGIFLFATLYEGVKYYREYLFWKTYNELHYRSIPAQQRGASSIEENKDTAKVVPVAKQPPALLMMSMPHFIQTLLHVLQVTMSFLLMLVFMTYNVALCIAVVAGAACGYFLFGWKKSVMVDVTEHCH</sequence>
<comment type="subcellular location">
    <subcellularLocation>
        <location evidence="4">Membrane</location>
        <topology evidence="4">Multi-pass membrane protein</topology>
    </subcellularLocation>
</comment>
<keyword evidence="4" id="KW-0187">Copper transport</keyword>
<dbReference type="EMBL" id="HBUF01179827">
    <property type="protein sequence ID" value="CAG6655021.1"/>
    <property type="molecule type" value="Transcribed_RNA"/>
</dbReference>
<dbReference type="InterPro" id="IPR007274">
    <property type="entry name" value="Cop_transporter"/>
</dbReference>
<dbReference type="AlphaFoldDB" id="A0A8D9ET23"/>
<keyword evidence="2 4" id="KW-1133">Transmembrane helix</keyword>
<keyword evidence="4" id="KW-0186">Copper</keyword>
<dbReference type="EMBL" id="HBUF01347594">
    <property type="protein sequence ID" value="CAG6710924.1"/>
    <property type="molecule type" value="Transcribed_RNA"/>
</dbReference>
<keyword evidence="4" id="KW-0813">Transport</keyword>
<dbReference type="GO" id="GO:0016020">
    <property type="term" value="C:membrane"/>
    <property type="evidence" value="ECO:0007669"/>
    <property type="project" value="UniProtKB-SubCell"/>
</dbReference>
<dbReference type="EMBL" id="HBUF01566915">
    <property type="protein sequence ID" value="CAG6764879.1"/>
    <property type="molecule type" value="Transcribed_RNA"/>
</dbReference>
<keyword evidence="4" id="KW-0406">Ion transport</keyword>
<protein>
    <recommendedName>
        <fullName evidence="4">Copper transport protein</fullName>
    </recommendedName>
</protein>
<dbReference type="Pfam" id="PF04145">
    <property type="entry name" value="Ctr"/>
    <property type="match status" value="1"/>
</dbReference>
<dbReference type="EMBL" id="HBUF01179828">
    <property type="protein sequence ID" value="CAG6655024.1"/>
    <property type="molecule type" value="Transcribed_RNA"/>
</dbReference>
<evidence type="ECO:0000256" key="1">
    <source>
        <dbReference type="ARBA" id="ARBA00022692"/>
    </source>
</evidence>
<comment type="similarity">
    <text evidence="4">Belongs to the copper transporter (Ctr) (TC 1.A.56) family. SLC31A subfamily.</text>
</comment>
<evidence type="ECO:0000313" key="5">
    <source>
        <dbReference type="EMBL" id="CAG6764876.1"/>
    </source>
</evidence>
<dbReference type="GO" id="GO:0005375">
    <property type="term" value="F:copper ion transmembrane transporter activity"/>
    <property type="evidence" value="ECO:0007669"/>
    <property type="project" value="UniProtKB-UniRule"/>
</dbReference>
<dbReference type="EMBL" id="HBUF01179829">
    <property type="protein sequence ID" value="CAG6655027.1"/>
    <property type="molecule type" value="Transcribed_RNA"/>
</dbReference>
<dbReference type="EMBL" id="HBUF01566912">
    <property type="protein sequence ID" value="CAG6764876.1"/>
    <property type="molecule type" value="Transcribed_RNA"/>
</dbReference>
<keyword evidence="3 4" id="KW-0472">Membrane</keyword>
<dbReference type="EMBL" id="HBUF01347596">
    <property type="protein sequence ID" value="CAG6710926.1"/>
    <property type="molecule type" value="Transcribed_RNA"/>
</dbReference>
<reference evidence="5" key="1">
    <citation type="submission" date="2021-05" db="EMBL/GenBank/DDBJ databases">
        <authorList>
            <person name="Alioto T."/>
            <person name="Alioto T."/>
            <person name="Gomez Garrido J."/>
        </authorList>
    </citation>
    <scope>NUCLEOTIDE SEQUENCE</scope>
</reference>
<dbReference type="PANTHER" id="PTHR12483">
    <property type="entry name" value="SOLUTE CARRIER FAMILY 31 COPPER TRANSPORTERS"/>
    <property type="match status" value="1"/>
</dbReference>
<evidence type="ECO:0000256" key="3">
    <source>
        <dbReference type="ARBA" id="ARBA00023136"/>
    </source>
</evidence>
<accession>A0A8D9ET23</accession>
<dbReference type="PANTHER" id="PTHR12483:SF115">
    <property type="entry name" value="COPPER TRANSPORT PROTEIN"/>
    <property type="match status" value="1"/>
</dbReference>
<proteinExistence type="inferred from homology"/>
<feature type="transmembrane region" description="Helical" evidence="4">
    <location>
        <begin position="74"/>
        <end position="93"/>
    </location>
</feature>
<dbReference type="EMBL" id="HBUF01566913">
    <property type="protein sequence ID" value="CAG6764877.1"/>
    <property type="molecule type" value="Transcribed_RNA"/>
</dbReference>